<feature type="region of interest" description="Disordered" evidence="6">
    <location>
        <begin position="275"/>
        <end position="294"/>
    </location>
</feature>
<dbReference type="STRING" id="71717.A0A4Y7U097"/>
<keyword evidence="4" id="KW-0963">Cytoplasm</keyword>
<comment type="caution">
    <text evidence="8">The sequence shown here is derived from an EMBL/GenBank/DDBJ whole genome shotgun (WGS) entry which is preliminary data.</text>
</comment>
<evidence type="ECO:0000259" key="7">
    <source>
        <dbReference type="PROSITE" id="PS51203"/>
    </source>
</evidence>
<keyword evidence="9" id="KW-1185">Reference proteome</keyword>
<evidence type="ECO:0000256" key="3">
    <source>
        <dbReference type="ARBA" id="ARBA00018915"/>
    </source>
</evidence>
<proteinExistence type="predicted"/>
<dbReference type="CDD" id="cd06467">
    <property type="entry name" value="p23_NUDC_like"/>
    <property type="match status" value="1"/>
</dbReference>
<dbReference type="Gene3D" id="2.60.40.790">
    <property type="match status" value="1"/>
</dbReference>
<comment type="subcellular location">
    <subcellularLocation>
        <location evidence="2">Cytoplasm</location>
    </subcellularLocation>
    <subcellularLocation>
        <location evidence="1">Nucleus</location>
    </subcellularLocation>
</comment>
<protein>
    <recommendedName>
        <fullName evidence="3">NudC domain-containing protein 1</fullName>
    </recommendedName>
</protein>
<dbReference type="EMBL" id="QPFP01000001">
    <property type="protein sequence ID" value="TEB39853.1"/>
    <property type="molecule type" value="Genomic_DNA"/>
</dbReference>
<dbReference type="AlphaFoldDB" id="A0A4Y7U097"/>
<evidence type="ECO:0000256" key="5">
    <source>
        <dbReference type="ARBA" id="ARBA00023242"/>
    </source>
</evidence>
<evidence type="ECO:0000256" key="6">
    <source>
        <dbReference type="SAM" id="MobiDB-lite"/>
    </source>
</evidence>
<name>A0A4Y7U097_COPMI</name>
<dbReference type="Pfam" id="PF04969">
    <property type="entry name" value="CS"/>
    <property type="match status" value="1"/>
</dbReference>
<dbReference type="PANTHER" id="PTHR21664">
    <property type="entry name" value="CHRONIC MYELOGENOUS LEUKEMIA TUMOR ANTIGEN 66"/>
    <property type="match status" value="1"/>
</dbReference>
<dbReference type="Proteomes" id="UP000298030">
    <property type="component" value="Unassembled WGS sequence"/>
</dbReference>
<dbReference type="PROSITE" id="PS51203">
    <property type="entry name" value="CS"/>
    <property type="match status" value="1"/>
</dbReference>
<dbReference type="GO" id="GO:0005737">
    <property type="term" value="C:cytoplasm"/>
    <property type="evidence" value="ECO:0007669"/>
    <property type="project" value="UniProtKB-SubCell"/>
</dbReference>
<evidence type="ECO:0000313" key="9">
    <source>
        <dbReference type="Proteomes" id="UP000298030"/>
    </source>
</evidence>
<evidence type="ECO:0000256" key="1">
    <source>
        <dbReference type="ARBA" id="ARBA00004123"/>
    </source>
</evidence>
<feature type="domain" description="CS" evidence="7">
    <location>
        <begin position="173"/>
        <end position="274"/>
    </location>
</feature>
<dbReference type="InterPro" id="IPR007052">
    <property type="entry name" value="CS_dom"/>
</dbReference>
<gene>
    <name evidence="8" type="ORF">FA13DRAFT_1751073</name>
</gene>
<keyword evidence="5" id="KW-0539">Nucleus</keyword>
<dbReference type="InterPro" id="IPR008978">
    <property type="entry name" value="HSP20-like_chaperone"/>
</dbReference>
<dbReference type="OrthoDB" id="428655at2759"/>
<accession>A0A4Y7U097</accession>
<dbReference type="PANTHER" id="PTHR21664:SF1">
    <property type="entry name" value="NUDC DOMAIN-CONTAINING PROTEIN 1"/>
    <property type="match status" value="1"/>
</dbReference>
<sequence length="505" mass="55183">MPQPVQSENAATIHREYPCAVFVGPTLVVASDGDGSLYVLSVRNEGLSVAVGIYVLAADGQTTPFKIHYANRTSPTSAVVVVSSKSKPLVASPDSKDHRSSNLFDIRAIRISFLSFSPDAAPRDMDIVWHRRGYDVPIFATKVHIFLPSDEIAPIPRTDENLDDADKYESPVKYPPPYSWTQTSDSITVAIPLPSATTKDIIRVAFSPKTLTVHIDYRASTSIPIPRYSAKELWDTISPSSCFWTWDKEAERVYGVLTLHMEKQHEGTRWMQLFSDENHPNPAAENPDDVPETLDPSELYQIRESLEKYTSALADGTDASRLGLGAGDDEVDASVGREVVVTWVAASDGSTPSWFNPKEQIPIQLLATVLPGIGEQNELSLVAKNNLDGLVFGLSTSNDEMPSWVHSSTYPAVAFVLASKRDTRFTYLVPSKAILAFESGRTNRGGNLYVYRPSARKDKWAKQSILKVDDGEGGSLIGVGAVSGKNGELVVVCLLEGELVTIKGI</sequence>
<evidence type="ECO:0000256" key="4">
    <source>
        <dbReference type="ARBA" id="ARBA00022490"/>
    </source>
</evidence>
<dbReference type="GO" id="GO:0005634">
    <property type="term" value="C:nucleus"/>
    <property type="evidence" value="ECO:0007669"/>
    <property type="project" value="UniProtKB-SubCell"/>
</dbReference>
<reference evidence="8 9" key="1">
    <citation type="journal article" date="2019" name="Nat. Ecol. Evol.">
        <title>Megaphylogeny resolves global patterns of mushroom evolution.</title>
        <authorList>
            <person name="Varga T."/>
            <person name="Krizsan K."/>
            <person name="Foldi C."/>
            <person name="Dima B."/>
            <person name="Sanchez-Garcia M."/>
            <person name="Sanchez-Ramirez S."/>
            <person name="Szollosi G.J."/>
            <person name="Szarkandi J.G."/>
            <person name="Papp V."/>
            <person name="Albert L."/>
            <person name="Andreopoulos W."/>
            <person name="Angelini C."/>
            <person name="Antonin V."/>
            <person name="Barry K.W."/>
            <person name="Bougher N.L."/>
            <person name="Buchanan P."/>
            <person name="Buyck B."/>
            <person name="Bense V."/>
            <person name="Catcheside P."/>
            <person name="Chovatia M."/>
            <person name="Cooper J."/>
            <person name="Damon W."/>
            <person name="Desjardin D."/>
            <person name="Finy P."/>
            <person name="Geml J."/>
            <person name="Haridas S."/>
            <person name="Hughes K."/>
            <person name="Justo A."/>
            <person name="Karasinski D."/>
            <person name="Kautmanova I."/>
            <person name="Kiss B."/>
            <person name="Kocsube S."/>
            <person name="Kotiranta H."/>
            <person name="LaButti K.M."/>
            <person name="Lechner B.E."/>
            <person name="Liimatainen K."/>
            <person name="Lipzen A."/>
            <person name="Lukacs Z."/>
            <person name="Mihaltcheva S."/>
            <person name="Morgado L.N."/>
            <person name="Niskanen T."/>
            <person name="Noordeloos M.E."/>
            <person name="Ohm R.A."/>
            <person name="Ortiz-Santana B."/>
            <person name="Ovrebo C."/>
            <person name="Racz N."/>
            <person name="Riley R."/>
            <person name="Savchenko A."/>
            <person name="Shiryaev A."/>
            <person name="Soop K."/>
            <person name="Spirin V."/>
            <person name="Szebenyi C."/>
            <person name="Tomsovsky M."/>
            <person name="Tulloss R.E."/>
            <person name="Uehling J."/>
            <person name="Grigoriev I.V."/>
            <person name="Vagvolgyi C."/>
            <person name="Papp T."/>
            <person name="Martin F.M."/>
            <person name="Miettinen O."/>
            <person name="Hibbett D.S."/>
            <person name="Nagy L.G."/>
        </authorList>
    </citation>
    <scope>NUCLEOTIDE SEQUENCE [LARGE SCALE GENOMIC DNA]</scope>
    <source>
        <strain evidence="8 9">FP101781</strain>
    </source>
</reference>
<evidence type="ECO:0000313" key="8">
    <source>
        <dbReference type="EMBL" id="TEB39853.1"/>
    </source>
</evidence>
<organism evidence="8 9">
    <name type="scientific">Coprinellus micaceus</name>
    <name type="common">Glistening ink-cap mushroom</name>
    <name type="synonym">Coprinus micaceus</name>
    <dbReference type="NCBI Taxonomy" id="71717"/>
    <lineage>
        <taxon>Eukaryota</taxon>
        <taxon>Fungi</taxon>
        <taxon>Dikarya</taxon>
        <taxon>Basidiomycota</taxon>
        <taxon>Agaricomycotina</taxon>
        <taxon>Agaricomycetes</taxon>
        <taxon>Agaricomycetidae</taxon>
        <taxon>Agaricales</taxon>
        <taxon>Agaricineae</taxon>
        <taxon>Psathyrellaceae</taxon>
        <taxon>Coprinellus</taxon>
    </lineage>
</organism>
<dbReference type="SUPFAM" id="SSF49764">
    <property type="entry name" value="HSP20-like chaperones"/>
    <property type="match status" value="1"/>
</dbReference>
<dbReference type="InterPro" id="IPR037895">
    <property type="entry name" value="NUDCD1"/>
</dbReference>
<evidence type="ECO:0000256" key="2">
    <source>
        <dbReference type="ARBA" id="ARBA00004496"/>
    </source>
</evidence>